<feature type="chain" id="PRO_5011481898" evidence="1">
    <location>
        <begin position="22"/>
        <end position="270"/>
    </location>
</feature>
<accession>A0A1I4S377</accession>
<evidence type="ECO:0000313" key="2">
    <source>
        <dbReference type="EMBL" id="SFM58754.1"/>
    </source>
</evidence>
<reference evidence="2 3" key="1">
    <citation type="submission" date="2016-10" db="EMBL/GenBank/DDBJ databases">
        <authorList>
            <person name="de Groot N.N."/>
        </authorList>
    </citation>
    <scope>NUCLEOTIDE SEQUENCE [LARGE SCALE GENOMIC DNA]</scope>
    <source>
        <strain evidence="2 3">CGMCC 4.1877</strain>
    </source>
</reference>
<dbReference type="SUPFAM" id="SSF63825">
    <property type="entry name" value="YWTD domain"/>
    <property type="match status" value="1"/>
</dbReference>
<protein>
    <submittedName>
        <fullName evidence="2">Glutamine cyclotransferase</fullName>
    </submittedName>
</protein>
<dbReference type="RefSeq" id="WP_093335764.1">
    <property type="nucleotide sequence ID" value="NZ_FOUY01000001.1"/>
</dbReference>
<dbReference type="OrthoDB" id="9783700at2"/>
<dbReference type="EMBL" id="FOUY01000001">
    <property type="protein sequence ID" value="SFM58754.1"/>
    <property type="molecule type" value="Genomic_DNA"/>
</dbReference>
<dbReference type="Pfam" id="PF05096">
    <property type="entry name" value="Glu_cyclase_2"/>
    <property type="match status" value="1"/>
</dbReference>
<organism evidence="2 3">
    <name type="scientific">Pseudonocardia ammonioxydans</name>
    <dbReference type="NCBI Taxonomy" id="260086"/>
    <lineage>
        <taxon>Bacteria</taxon>
        <taxon>Bacillati</taxon>
        <taxon>Actinomycetota</taxon>
        <taxon>Actinomycetes</taxon>
        <taxon>Pseudonocardiales</taxon>
        <taxon>Pseudonocardiaceae</taxon>
        <taxon>Pseudonocardia</taxon>
    </lineage>
</organism>
<evidence type="ECO:0000313" key="3">
    <source>
        <dbReference type="Proteomes" id="UP000199614"/>
    </source>
</evidence>
<feature type="signal peptide" evidence="1">
    <location>
        <begin position="1"/>
        <end position="21"/>
    </location>
</feature>
<sequence>MPTRARGRPVALLLLLPVVLAACGTAAPASGTGDVPVVRPEVLAELPHDPAAFSQGLELHDGTLYEGTGRVGESEIRALDPVTGAVRAATPLPPSYFGEGITVLDDRIWQLTWKDGVAIEWDRATLRPRREVPVDGEGWGLCHTGSGDGSAPGRVVRSDGTDRLYFHEPADLAGTGSVAVTLDGEPLSELNELECVGGRVWANVWQTDRIVRIDPATGVVDLVVDAAGLLDPARRSGADVLNGIAHVTGDEYLLTGKLWPATYRVRLPGA</sequence>
<dbReference type="InterPro" id="IPR007788">
    <property type="entry name" value="QCT"/>
</dbReference>
<keyword evidence="3" id="KW-1185">Reference proteome</keyword>
<keyword evidence="2" id="KW-0808">Transferase</keyword>
<dbReference type="GO" id="GO:0016603">
    <property type="term" value="F:glutaminyl-peptide cyclotransferase activity"/>
    <property type="evidence" value="ECO:0007669"/>
    <property type="project" value="InterPro"/>
</dbReference>
<evidence type="ECO:0000256" key="1">
    <source>
        <dbReference type="SAM" id="SignalP"/>
    </source>
</evidence>
<proteinExistence type="predicted"/>
<dbReference type="PANTHER" id="PTHR31270">
    <property type="entry name" value="GLUTAMINYL-PEPTIDE CYCLOTRANSFERASE"/>
    <property type="match status" value="1"/>
</dbReference>
<dbReference type="PROSITE" id="PS51257">
    <property type="entry name" value="PROKAR_LIPOPROTEIN"/>
    <property type="match status" value="1"/>
</dbReference>
<gene>
    <name evidence="2" type="ORF">SAMN05216207_1001211</name>
</gene>
<dbReference type="PANTHER" id="PTHR31270:SF1">
    <property type="entry name" value="GLUTAMINYL-PEPTIDE CYCLOTRANSFERASE"/>
    <property type="match status" value="1"/>
</dbReference>
<dbReference type="AlphaFoldDB" id="A0A1I4S377"/>
<dbReference type="Proteomes" id="UP000199614">
    <property type="component" value="Unassembled WGS sequence"/>
</dbReference>
<name>A0A1I4S377_PSUAM</name>
<dbReference type="STRING" id="260086.SAMN05216207_1001211"/>
<keyword evidence="1" id="KW-0732">Signal</keyword>